<dbReference type="Proteomes" id="UP000030758">
    <property type="component" value="Unassembled WGS sequence"/>
</dbReference>
<accession>A0A085MR63</accession>
<evidence type="ECO:0000256" key="1">
    <source>
        <dbReference type="SAM" id="MobiDB-lite"/>
    </source>
</evidence>
<protein>
    <submittedName>
        <fullName evidence="2">Uncharacterized protein</fullName>
    </submittedName>
</protein>
<dbReference type="EMBL" id="KL367758">
    <property type="protein sequence ID" value="KFD59709.1"/>
    <property type="molecule type" value="Genomic_DNA"/>
</dbReference>
<reference evidence="2" key="1">
    <citation type="journal article" date="2014" name="Nat. Genet.">
        <title>Genome and transcriptome of the porcine whipworm Trichuris suis.</title>
        <authorList>
            <person name="Jex A.R."/>
            <person name="Nejsum P."/>
            <person name="Schwarz E.M."/>
            <person name="Hu L."/>
            <person name="Young N.D."/>
            <person name="Hall R.S."/>
            <person name="Korhonen P.K."/>
            <person name="Liao S."/>
            <person name="Thamsborg S."/>
            <person name="Xia J."/>
            <person name="Xu P."/>
            <person name="Wang S."/>
            <person name="Scheerlinck J.P."/>
            <person name="Hofmann A."/>
            <person name="Sternberg P.W."/>
            <person name="Wang J."/>
            <person name="Gasser R.B."/>
        </authorList>
    </citation>
    <scope>NUCLEOTIDE SEQUENCE [LARGE SCALE GENOMIC DNA]</scope>
    <source>
        <strain evidence="2">DCEP-RM93F</strain>
    </source>
</reference>
<dbReference type="AlphaFoldDB" id="A0A085MR63"/>
<name>A0A085MR63_9BILA</name>
<feature type="compositionally biased region" description="Polar residues" evidence="1">
    <location>
        <begin position="29"/>
        <end position="57"/>
    </location>
</feature>
<evidence type="ECO:0000313" key="2">
    <source>
        <dbReference type="EMBL" id="KFD59709.1"/>
    </source>
</evidence>
<feature type="compositionally biased region" description="Basic and acidic residues" evidence="1">
    <location>
        <begin position="113"/>
        <end position="130"/>
    </location>
</feature>
<feature type="region of interest" description="Disordered" evidence="1">
    <location>
        <begin position="1"/>
        <end position="130"/>
    </location>
</feature>
<sequence length="130" mass="14138">MVLVAAASLPYSGDSQPPQRIRRGYPPNLSISLSGGQETKQDSLSSGERTGTSSAPKPSTGDRRRRGCKARDDAGCPQRARRAVDSGCSRVQPKAGGKSHLNLNTTTRPIANKYREGKLKRTLKREFNRT</sequence>
<gene>
    <name evidence="2" type="ORF">M514_28109</name>
</gene>
<proteinExistence type="predicted"/>
<organism evidence="2">
    <name type="scientific">Trichuris suis</name>
    <name type="common">pig whipworm</name>
    <dbReference type="NCBI Taxonomy" id="68888"/>
    <lineage>
        <taxon>Eukaryota</taxon>
        <taxon>Metazoa</taxon>
        <taxon>Ecdysozoa</taxon>
        <taxon>Nematoda</taxon>
        <taxon>Enoplea</taxon>
        <taxon>Dorylaimia</taxon>
        <taxon>Trichinellida</taxon>
        <taxon>Trichuridae</taxon>
        <taxon>Trichuris</taxon>
    </lineage>
</organism>